<dbReference type="EMBL" id="GL732573">
    <property type="protein sequence ID" value="EFX75758.1"/>
    <property type="molecule type" value="Genomic_DNA"/>
</dbReference>
<sequence>MCKIFYKFMNEINHEKKVVWSCGPSSVVTISNVVIVEESFGSVSRWLKSSCPPSRQAILHIISTWPNSRSRGLKLLSILPKCRRLLAVPVRMYVSSHAETLQRLEIPFLNCCRM</sequence>
<reference evidence="1 2" key="1">
    <citation type="journal article" date="2011" name="Science">
        <title>The ecoresponsive genome of Daphnia pulex.</title>
        <authorList>
            <person name="Colbourne J.K."/>
            <person name="Pfrender M.E."/>
            <person name="Gilbert D."/>
            <person name="Thomas W.K."/>
            <person name="Tucker A."/>
            <person name="Oakley T.H."/>
            <person name="Tokishita S."/>
            <person name="Aerts A."/>
            <person name="Arnold G.J."/>
            <person name="Basu M.K."/>
            <person name="Bauer D.J."/>
            <person name="Caceres C.E."/>
            <person name="Carmel L."/>
            <person name="Casola C."/>
            <person name="Choi J.H."/>
            <person name="Detter J.C."/>
            <person name="Dong Q."/>
            <person name="Dusheyko S."/>
            <person name="Eads B.D."/>
            <person name="Frohlich T."/>
            <person name="Geiler-Samerotte K.A."/>
            <person name="Gerlach D."/>
            <person name="Hatcher P."/>
            <person name="Jogdeo S."/>
            <person name="Krijgsveld J."/>
            <person name="Kriventseva E.V."/>
            <person name="Kultz D."/>
            <person name="Laforsch C."/>
            <person name="Lindquist E."/>
            <person name="Lopez J."/>
            <person name="Manak J.R."/>
            <person name="Muller J."/>
            <person name="Pangilinan J."/>
            <person name="Patwardhan R.P."/>
            <person name="Pitluck S."/>
            <person name="Pritham E.J."/>
            <person name="Rechtsteiner A."/>
            <person name="Rho M."/>
            <person name="Rogozin I.B."/>
            <person name="Sakarya O."/>
            <person name="Salamov A."/>
            <person name="Schaack S."/>
            <person name="Shapiro H."/>
            <person name="Shiga Y."/>
            <person name="Skalitzky C."/>
            <person name="Smith Z."/>
            <person name="Souvorov A."/>
            <person name="Sung W."/>
            <person name="Tang Z."/>
            <person name="Tsuchiya D."/>
            <person name="Tu H."/>
            <person name="Vos H."/>
            <person name="Wang M."/>
            <person name="Wolf Y.I."/>
            <person name="Yamagata H."/>
            <person name="Yamada T."/>
            <person name="Ye Y."/>
            <person name="Shaw J.R."/>
            <person name="Andrews J."/>
            <person name="Crease T.J."/>
            <person name="Tang H."/>
            <person name="Lucas S.M."/>
            <person name="Robertson H.M."/>
            <person name="Bork P."/>
            <person name="Koonin E.V."/>
            <person name="Zdobnov E.M."/>
            <person name="Grigoriev I.V."/>
            <person name="Lynch M."/>
            <person name="Boore J.L."/>
        </authorList>
    </citation>
    <scope>NUCLEOTIDE SEQUENCE [LARGE SCALE GENOMIC DNA]</scope>
</reference>
<gene>
    <name evidence="1" type="ORF">DAPPUDRAFT_107650</name>
</gene>
<dbReference type="Proteomes" id="UP000000305">
    <property type="component" value="Unassembled WGS sequence"/>
</dbReference>
<dbReference type="HOGENOM" id="CLU_2123527_0_0_1"/>
<evidence type="ECO:0000313" key="1">
    <source>
        <dbReference type="EMBL" id="EFX75758.1"/>
    </source>
</evidence>
<proteinExistence type="predicted"/>
<keyword evidence="2" id="KW-1185">Reference proteome</keyword>
<evidence type="ECO:0000313" key="2">
    <source>
        <dbReference type="Proteomes" id="UP000000305"/>
    </source>
</evidence>
<organism evidence="1 2">
    <name type="scientific">Daphnia pulex</name>
    <name type="common">Water flea</name>
    <dbReference type="NCBI Taxonomy" id="6669"/>
    <lineage>
        <taxon>Eukaryota</taxon>
        <taxon>Metazoa</taxon>
        <taxon>Ecdysozoa</taxon>
        <taxon>Arthropoda</taxon>
        <taxon>Crustacea</taxon>
        <taxon>Branchiopoda</taxon>
        <taxon>Diplostraca</taxon>
        <taxon>Cladocera</taxon>
        <taxon>Anomopoda</taxon>
        <taxon>Daphniidae</taxon>
        <taxon>Daphnia</taxon>
    </lineage>
</organism>
<name>E9GXU1_DAPPU</name>
<dbReference type="KEGG" id="dpx:DAPPUDRAFT_107650"/>
<dbReference type="InParanoid" id="E9GXU1"/>
<dbReference type="AlphaFoldDB" id="E9GXU1"/>
<accession>E9GXU1</accession>
<protein>
    <submittedName>
        <fullName evidence="1">Uncharacterized protein</fullName>
    </submittedName>
</protein>